<sequence>MSLFNICTWWSTQCSDLDDNYDVASLLCARFGLEDKEKDYIVVGTHAGHLCIYYPSYEVDASGNVHGYRPTDLLLEQHGNSPILGIYAGRFTANNRKENTNQLAVLHPYMVIIYNLQFIGGVAEHGTQLCLQQVHVYRFDRTAFTLCKGHFGKVKGREFFCVVHLDGALTFYEQDGITYECKFPGHRALPTPIVYCERTDSFFRLASAWNLECFTYQDLSHSSINKSHYQPTWSICLGEGILDMNIVQTKSDYASIMILGERNFLCVTDAGKLEFILKLDYAPKCFYSFVIGYHWEPPARLITIIVSESSKLFIYENANVIWAAHIKHESPVAIQRSNLNGLPGALITLGPSGQLRIGYLGSDPYVFQVPPLNIEELSFTEAQKKLQELEQEIKEATDIQNMDIINQKAYEDVILAFTVNPEVKAEADLLLLEDVPANVSLKELPISRAELRWHAKEGLSEMQIVFNTPDGIRCSQSALTYVNVKGDTSEMMELEFFIAELLHFHTSKVEVVVSFINLKGVPRVIQKVAFLPLNMFFKVKQPQKAASIKITYNISLEEEKIPKLRDYFSEFISWENEPQALGLVLLTSVGEKRLLYKALETQNLGPDSRKAKLKGQINPNTDYITAAAFIPVQPILHRIDVHHETQENIRKQTLELDELWQRFKELQRKLQEKVDDEPKEILVLQIEENYDCLIAEGDKLVEMRKDELKHRCDLTCAVSVAKFIISALKFEAKLVNIISSVLTTPAEDWTELSWEESMSAGIDMLHHYGPLNSTKTNNQHSMIDSNTSAEKSFDYNRFRRNFSILFERIVRLSDGYEQQLGEVQSVGTIVPKRGEVEVVEQKSEDMANMHEILNVQPMTLAPVAVKRLKPYQRSCTLEAVEDDDEEEVSEDEEDLRTMGYKKDYGCKEINQASTDASQWMNEEFKLPDSDELFNDLGIWW</sequence>
<reference evidence="6" key="2">
    <citation type="submission" date="2020-05" db="UniProtKB">
        <authorList>
            <consortium name="EnsemblMetazoa"/>
        </authorList>
    </citation>
    <scope>IDENTIFICATION</scope>
    <source>
        <strain evidence="6">IAEA</strain>
    </source>
</reference>
<dbReference type="STRING" id="37001.A0A1A9WJY0"/>
<evidence type="ECO:0000313" key="7">
    <source>
        <dbReference type="Proteomes" id="UP000091820"/>
    </source>
</evidence>
<reference evidence="7" key="1">
    <citation type="submission" date="2014-03" db="EMBL/GenBank/DDBJ databases">
        <authorList>
            <person name="Aksoy S."/>
            <person name="Warren W."/>
            <person name="Wilson R.K."/>
        </authorList>
    </citation>
    <scope>NUCLEOTIDE SEQUENCE [LARGE SCALE GENOMIC DNA]</scope>
    <source>
        <strain evidence="7">IAEA</strain>
    </source>
</reference>
<dbReference type="GO" id="GO:0016020">
    <property type="term" value="C:membrane"/>
    <property type="evidence" value="ECO:0007669"/>
    <property type="project" value="TreeGrafter"/>
</dbReference>
<feature type="coiled-coil region" evidence="1">
    <location>
        <begin position="372"/>
        <end position="399"/>
    </location>
</feature>
<organism evidence="6 7">
    <name type="scientific">Glossina brevipalpis</name>
    <dbReference type="NCBI Taxonomy" id="37001"/>
    <lineage>
        <taxon>Eukaryota</taxon>
        <taxon>Metazoa</taxon>
        <taxon>Ecdysozoa</taxon>
        <taxon>Arthropoda</taxon>
        <taxon>Hexapoda</taxon>
        <taxon>Insecta</taxon>
        <taxon>Pterygota</taxon>
        <taxon>Neoptera</taxon>
        <taxon>Endopterygota</taxon>
        <taxon>Diptera</taxon>
        <taxon>Brachycera</taxon>
        <taxon>Muscomorpha</taxon>
        <taxon>Hippoboscoidea</taxon>
        <taxon>Glossinidae</taxon>
        <taxon>Glossina</taxon>
    </lineage>
</organism>
<dbReference type="VEuPathDB" id="VectorBase:GBRI022473"/>
<keyword evidence="1" id="KW-0175">Coiled coil</keyword>
<dbReference type="AlphaFoldDB" id="A0A1A9WJY0"/>
<keyword evidence="7" id="KW-1185">Reference proteome</keyword>
<feature type="domain" description="PTHB1 hairpin" evidence="4">
    <location>
        <begin position="630"/>
        <end position="727"/>
    </location>
</feature>
<dbReference type="Pfam" id="PF14727">
    <property type="entry name" value="PHTB1_N"/>
    <property type="match status" value="1"/>
</dbReference>
<evidence type="ECO:0000313" key="6">
    <source>
        <dbReference type="EnsemblMetazoa" id="GBRI022473-PA"/>
    </source>
</evidence>
<dbReference type="InterPro" id="IPR028073">
    <property type="entry name" value="PHTB1_N_dom"/>
</dbReference>
<evidence type="ECO:0000256" key="1">
    <source>
        <dbReference type="SAM" id="Coils"/>
    </source>
</evidence>
<dbReference type="PANTHER" id="PTHR20991:SF0">
    <property type="entry name" value="PROTEIN PTHB1"/>
    <property type="match status" value="1"/>
</dbReference>
<name>A0A1A9WJY0_9MUSC</name>
<dbReference type="InterPro" id="IPR026511">
    <property type="entry name" value="PTHB1"/>
</dbReference>
<dbReference type="PANTHER" id="PTHR20991">
    <property type="entry name" value="PARATHYROID HORMONE-RESPONSIVE B1 GENE"/>
    <property type="match status" value="1"/>
</dbReference>
<dbReference type="Pfam" id="PF23339">
    <property type="entry name" value="PTHB1_CtH"/>
    <property type="match status" value="1"/>
</dbReference>
<evidence type="ECO:0000259" key="4">
    <source>
        <dbReference type="Pfam" id="PF23338"/>
    </source>
</evidence>
<dbReference type="InterPro" id="IPR055364">
    <property type="entry name" value="PTHB1_CtH_dom"/>
</dbReference>
<dbReference type="EnsemblMetazoa" id="GBRI022473-RA">
    <property type="protein sequence ID" value="GBRI022473-PA"/>
    <property type="gene ID" value="GBRI022473"/>
</dbReference>
<evidence type="ECO:0000259" key="2">
    <source>
        <dbReference type="Pfam" id="PF14727"/>
    </source>
</evidence>
<evidence type="ECO:0000259" key="3">
    <source>
        <dbReference type="Pfam" id="PF14728"/>
    </source>
</evidence>
<feature type="domain" description="PTHB1 GAE" evidence="3">
    <location>
        <begin position="448"/>
        <end position="528"/>
    </location>
</feature>
<dbReference type="GO" id="GO:0034464">
    <property type="term" value="C:BBSome"/>
    <property type="evidence" value="ECO:0007669"/>
    <property type="project" value="InterPro"/>
</dbReference>
<dbReference type="Proteomes" id="UP000091820">
    <property type="component" value="Unassembled WGS sequence"/>
</dbReference>
<feature type="domain" description="PTHB1 C-terminal helix bundle" evidence="5">
    <location>
        <begin position="732"/>
        <end position="809"/>
    </location>
</feature>
<dbReference type="InterPro" id="IPR055363">
    <property type="entry name" value="PTHB1_hp_dom"/>
</dbReference>
<dbReference type="InterPro" id="IPR028074">
    <property type="entry name" value="PHTB1_GAE_dom"/>
</dbReference>
<evidence type="ECO:0008006" key="8">
    <source>
        <dbReference type="Google" id="ProtNLM"/>
    </source>
</evidence>
<feature type="domain" description="PTHB1 N-terminal" evidence="2">
    <location>
        <begin position="1"/>
        <end position="364"/>
    </location>
</feature>
<dbReference type="Pfam" id="PF14728">
    <property type="entry name" value="PTHB1_GAE"/>
    <property type="match status" value="1"/>
</dbReference>
<dbReference type="GO" id="GO:0060271">
    <property type="term" value="P:cilium assembly"/>
    <property type="evidence" value="ECO:0007669"/>
    <property type="project" value="TreeGrafter"/>
</dbReference>
<dbReference type="Pfam" id="PF23338">
    <property type="entry name" value="PTHB1_hp"/>
    <property type="match status" value="1"/>
</dbReference>
<proteinExistence type="predicted"/>
<protein>
    <recommendedName>
        <fullName evidence="8">PTHB1 N-terminal domain-containing protein</fullName>
    </recommendedName>
</protein>
<evidence type="ECO:0000259" key="5">
    <source>
        <dbReference type="Pfam" id="PF23339"/>
    </source>
</evidence>
<accession>A0A1A9WJY0</accession>